<accession>A0A672R1F8</accession>
<dbReference type="PANTHER" id="PTHR10699">
    <property type="entry name" value="NEUROMODULIN"/>
    <property type="match status" value="1"/>
</dbReference>
<proteinExistence type="predicted"/>
<dbReference type="AlphaFoldDB" id="A0A672R1F8"/>
<dbReference type="SMART" id="SM00015">
    <property type="entry name" value="IQ"/>
    <property type="match status" value="1"/>
</dbReference>
<reference evidence="2" key="2">
    <citation type="submission" date="2025-09" db="UniProtKB">
        <authorList>
            <consortium name="Ensembl"/>
        </authorList>
    </citation>
    <scope>IDENTIFICATION</scope>
</reference>
<evidence type="ECO:0008006" key="4">
    <source>
        <dbReference type="Google" id="ProtNLM"/>
    </source>
</evidence>
<keyword evidence="3" id="KW-1185">Reference proteome</keyword>
<dbReference type="PROSITE" id="PS50096">
    <property type="entry name" value="IQ"/>
    <property type="match status" value="1"/>
</dbReference>
<dbReference type="Pfam" id="PF00612">
    <property type="entry name" value="IQ"/>
    <property type="match status" value="1"/>
</dbReference>
<evidence type="ECO:0000256" key="1">
    <source>
        <dbReference type="SAM" id="MobiDB-lite"/>
    </source>
</evidence>
<dbReference type="CDD" id="cd23767">
    <property type="entry name" value="IQCD"/>
    <property type="match status" value="1"/>
</dbReference>
<dbReference type="Proteomes" id="UP000472262">
    <property type="component" value="Unassembled WGS sequence"/>
</dbReference>
<dbReference type="PANTHER" id="PTHR10699:SF16">
    <property type="entry name" value="SPERM SURFACE PROTEIN SP17"/>
    <property type="match status" value="1"/>
</dbReference>
<dbReference type="Ensembl" id="ENSSGRT00000087606.1">
    <property type="protein sequence ID" value="ENSSGRP00000082279.1"/>
    <property type="gene ID" value="ENSSGRG00000041597.1"/>
</dbReference>
<organism evidence="2 3">
    <name type="scientific">Sinocyclocheilus grahami</name>
    <name type="common">Dianchi golden-line fish</name>
    <name type="synonym">Barbus grahami</name>
    <dbReference type="NCBI Taxonomy" id="75366"/>
    <lineage>
        <taxon>Eukaryota</taxon>
        <taxon>Metazoa</taxon>
        <taxon>Chordata</taxon>
        <taxon>Craniata</taxon>
        <taxon>Vertebrata</taxon>
        <taxon>Euteleostomi</taxon>
        <taxon>Actinopterygii</taxon>
        <taxon>Neopterygii</taxon>
        <taxon>Teleostei</taxon>
        <taxon>Ostariophysi</taxon>
        <taxon>Cypriniformes</taxon>
        <taxon>Cyprinidae</taxon>
        <taxon>Cyprininae</taxon>
        <taxon>Sinocyclocheilus</taxon>
    </lineage>
</organism>
<protein>
    <recommendedName>
        <fullName evidence="4">Neurogranin</fullName>
    </recommendedName>
</protein>
<feature type="region of interest" description="Disordered" evidence="1">
    <location>
        <begin position="104"/>
        <end position="130"/>
    </location>
</feature>
<gene>
    <name evidence="2" type="primary">nrgna</name>
</gene>
<evidence type="ECO:0000313" key="3">
    <source>
        <dbReference type="Proteomes" id="UP000472262"/>
    </source>
</evidence>
<sequence>AVACDVECVAHSDWSIQLKRTSSTDRQSAFRELNTLKERERGNIFTEIFLNHSFTGQPILNFTNLSSPVAMDCRNEGCTQPQDEDIMDIPLDDPAANKAAAKIQAGFRGHMTRKKMKDDKPRDEKQREQK</sequence>
<dbReference type="Gene3D" id="1.20.5.190">
    <property type="match status" value="1"/>
</dbReference>
<dbReference type="InParanoid" id="A0A672R1F8"/>
<feature type="compositionally biased region" description="Basic and acidic residues" evidence="1">
    <location>
        <begin position="116"/>
        <end position="130"/>
    </location>
</feature>
<name>A0A672R1F8_SINGR</name>
<evidence type="ECO:0000313" key="2">
    <source>
        <dbReference type="Ensembl" id="ENSSGRP00000082279.1"/>
    </source>
</evidence>
<reference evidence="2" key="1">
    <citation type="submission" date="2025-08" db="UniProtKB">
        <authorList>
            <consortium name="Ensembl"/>
        </authorList>
    </citation>
    <scope>IDENTIFICATION</scope>
</reference>
<dbReference type="InterPro" id="IPR000048">
    <property type="entry name" value="IQ_motif_EF-hand-BS"/>
</dbReference>
<dbReference type="GO" id="GO:0005516">
    <property type="term" value="F:calmodulin binding"/>
    <property type="evidence" value="ECO:0007669"/>
    <property type="project" value="TreeGrafter"/>
</dbReference>